<name>A0A9P1GCA1_9DINO</name>
<comment type="caution">
    <text evidence="2">The sequence shown here is derived from an EMBL/GenBank/DDBJ whole genome shotgun (WGS) entry which is preliminary data.</text>
</comment>
<proteinExistence type="predicted"/>
<reference evidence="2" key="1">
    <citation type="submission" date="2022-10" db="EMBL/GenBank/DDBJ databases">
        <authorList>
            <person name="Chen Y."/>
            <person name="Dougan E. K."/>
            <person name="Chan C."/>
            <person name="Rhodes N."/>
            <person name="Thang M."/>
        </authorList>
    </citation>
    <scope>NUCLEOTIDE SEQUENCE</scope>
</reference>
<reference evidence="3" key="2">
    <citation type="submission" date="2024-04" db="EMBL/GenBank/DDBJ databases">
        <authorList>
            <person name="Chen Y."/>
            <person name="Shah S."/>
            <person name="Dougan E. K."/>
            <person name="Thang M."/>
            <person name="Chan C."/>
        </authorList>
    </citation>
    <scope>NUCLEOTIDE SEQUENCE [LARGE SCALE GENOMIC DNA]</scope>
</reference>
<evidence type="ECO:0000256" key="1">
    <source>
        <dbReference type="SAM" id="MobiDB-lite"/>
    </source>
</evidence>
<evidence type="ECO:0000313" key="3">
    <source>
        <dbReference type="EMBL" id="CAL1162131.1"/>
    </source>
</evidence>
<accession>A0A9P1GCA1</accession>
<dbReference type="AlphaFoldDB" id="A0A9P1GCA1"/>
<feature type="region of interest" description="Disordered" evidence="1">
    <location>
        <begin position="1"/>
        <end position="34"/>
    </location>
</feature>
<dbReference type="OrthoDB" id="414337at2759"/>
<dbReference type="EMBL" id="CAMXCT010004369">
    <property type="protein sequence ID" value="CAI4008756.1"/>
    <property type="molecule type" value="Genomic_DNA"/>
</dbReference>
<dbReference type="Proteomes" id="UP001152797">
    <property type="component" value="Unassembled WGS sequence"/>
</dbReference>
<feature type="compositionally biased region" description="Basic residues" evidence="1">
    <location>
        <begin position="1"/>
        <end position="11"/>
    </location>
</feature>
<keyword evidence="4" id="KW-1185">Reference proteome</keyword>
<evidence type="ECO:0000313" key="2">
    <source>
        <dbReference type="EMBL" id="CAI4008756.1"/>
    </source>
</evidence>
<protein>
    <submittedName>
        <fullName evidence="2">Uncharacterized protein</fullName>
    </submittedName>
</protein>
<organism evidence="2">
    <name type="scientific">Cladocopium goreaui</name>
    <dbReference type="NCBI Taxonomy" id="2562237"/>
    <lineage>
        <taxon>Eukaryota</taxon>
        <taxon>Sar</taxon>
        <taxon>Alveolata</taxon>
        <taxon>Dinophyceae</taxon>
        <taxon>Suessiales</taxon>
        <taxon>Symbiodiniaceae</taxon>
        <taxon>Cladocopium</taxon>
    </lineage>
</organism>
<dbReference type="EMBL" id="CAMXCT030004369">
    <property type="protein sequence ID" value="CAL4796068.1"/>
    <property type="molecule type" value="Genomic_DNA"/>
</dbReference>
<gene>
    <name evidence="2" type="ORF">C1SCF055_LOCUS34163</name>
</gene>
<sequence>MPKRPAKRRRQQPLPFANATLTSAARNGPRDMKERDMWPEQVIADLDCKGLWENISRSLQQGWVLTTDYSGIGTAEEAARCLSIAAACKAHGEGRVQYAARVLCQRAGDKEADCRRMLLERNHALTHGPVCVHGDIGERCDRKRWENLHRSLQRLQASEVLRLDTDPANFAKDCFGQVMKQDLVGVAAHCFRHGKMCSVSRTRSGTDAAESDKDALNLHVAGFNCFDWSLMGGRKGWFGLSTPAFMQWLAERMQFDEDDCILCENTPAFDLKMLAELTAEKWHMQVISEQFDSIFQRNIVMTAGSQFRAPESCKQQHVEVLAEAQKLPPTTASGKHWSCYQAVSAAVRCKINEHKQALLEKSGETLEDMTERERHQWTADLCQHPQYMGPSCGNVPALLRRTNLWLFGQRRLALPSEHLECQGWNLFGDPACLYKSPITPEQLQNMKPARVKSFAGNGMHLQVLASVLAFTIGVMEAEV</sequence>
<dbReference type="EMBL" id="CAMXCT020004369">
    <property type="protein sequence ID" value="CAL1162131.1"/>
    <property type="molecule type" value="Genomic_DNA"/>
</dbReference>
<evidence type="ECO:0000313" key="4">
    <source>
        <dbReference type="Proteomes" id="UP001152797"/>
    </source>
</evidence>